<organism evidence="2 3">
    <name type="scientific">Larkinella insperata</name>
    <dbReference type="NCBI Taxonomy" id="332158"/>
    <lineage>
        <taxon>Bacteria</taxon>
        <taxon>Pseudomonadati</taxon>
        <taxon>Bacteroidota</taxon>
        <taxon>Cytophagia</taxon>
        <taxon>Cytophagales</taxon>
        <taxon>Spirosomataceae</taxon>
        <taxon>Larkinella</taxon>
    </lineage>
</organism>
<proteinExistence type="predicted"/>
<comment type="caution">
    <text evidence="2">The sequence shown here is derived from an EMBL/GenBank/DDBJ whole genome shotgun (WGS) entry which is preliminary data.</text>
</comment>
<evidence type="ECO:0000313" key="2">
    <source>
        <dbReference type="EMBL" id="MFD1140871.1"/>
    </source>
</evidence>
<keyword evidence="3" id="KW-1185">Reference proteome</keyword>
<reference evidence="3" key="1">
    <citation type="journal article" date="2019" name="Int. J. Syst. Evol. Microbiol.">
        <title>The Global Catalogue of Microorganisms (GCM) 10K type strain sequencing project: providing services to taxonomists for standard genome sequencing and annotation.</title>
        <authorList>
            <consortium name="The Broad Institute Genomics Platform"/>
            <consortium name="The Broad Institute Genome Sequencing Center for Infectious Disease"/>
            <person name="Wu L."/>
            <person name="Ma J."/>
        </authorList>
    </citation>
    <scope>NUCLEOTIDE SEQUENCE [LARGE SCALE GENOMIC DNA]</scope>
    <source>
        <strain evidence="3">CCUG 55608</strain>
    </source>
</reference>
<dbReference type="EMBL" id="JBHTLP010000003">
    <property type="protein sequence ID" value="MFD1140871.1"/>
    <property type="molecule type" value="Genomic_DNA"/>
</dbReference>
<evidence type="ECO:0000256" key="1">
    <source>
        <dbReference type="SAM" id="SignalP"/>
    </source>
</evidence>
<protein>
    <submittedName>
        <fullName evidence="2">Uncharacterized protein</fullName>
    </submittedName>
</protein>
<sequence length="497" mass="56200">MKTYIKNKAIALLLFVLQLNSFISLGQKSTTLDRLNAKHFPTTNVLKIVYNPLDANKRYYKYVPLSPKKVNQDIPTYFSIREKDETLRIVAEFINPLKFSLSLTSKYSDDPNIKIESDFFASLSETVPKSISAPARSIGTAIPKSSELLPEWVLLLEDKHKLDPDYKDYHLEVAQDFNDLEKYLVGNFTLSTGGTQTFEEHIYSAVDNLKASSDGIIFLTNLNKANEVLKELNTVAESTIKAELAQLIMKMSSPKNFNYKPEFNVYTLYSIEKLKKKYNDIMTEKNVLKKSYENLLERMNKIKIVNGEIILTVNDVAFDGEKDLTIDIKAKKFILDDETLAFSDGESHEIQFTIILRRPQVEASGGIAFLAKPVTYNSYNIYVDGTSFKIGNSETKKYVLPALFLNYYRSLGDNSVLILPQIGLGTGKEYPTVFLGAGYVIPNKFIASIGAANAFNQTLKSGYEVNSPIDSSLANDVTNVYVYKWEVRPYISLQLKF</sequence>
<evidence type="ECO:0000313" key="3">
    <source>
        <dbReference type="Proteomes" id="UP001597116"/>
    </source>
</evidence>
<dbReference type="RefSeq" id="WP_379883981.1">
    <property type="nucleotide sequence ID" value="NZ_JBHTLP010000003.1"/>
</dbReference>
<feature type="chain" id="PRO_5045693654" evidence="1">
    <location>
        <begin position="27"/>
        <end position="497"/>
    </location>
</feature>
<keyword evidence="1" id="KW-0732">Signal</keyword>
<name>A0ABW3Q655_9BACT</name>
<gene>
    <name evidence="2" type="ORF">ACFQ4C_07120</name>
</gene>
<accession>A0ABW3Q655</accession>
<dbReference type="Proteomes" id="UP001597116">
    <property type="component" value="Unassembled WGS sequence"/>
</dbReference>
<feature type="signal peptide" evidence="1">
    <location>
        <begin position="1"/>
        <end position="26"/>
    </location>
</feature>